<sequence length="64" mass="6963">MGIEDEDAVKGNPQFTLGQDLSTLSVEELRRSIDLLQKEIARIEQEIAAKDSTKATAEAVFKGG</sequence>
<dbReference type="Proteomes" id="UP001342418">
    <property type="component" value="Chromosome"/>
</dbReference>
<evidence type="ECO:0000313" key="2">
    <source>
        <dbReference type="EMBL" id="UUP17440.1"/>
    </source>
</evidence>
<reference evidence="2 3" key="1">
    <citation type="submission" date="2018-07" db="EMBL/GenBank/DDBJ databases">
        <title>Genome sequence of Nitratireductor thuwali#1536.</title>
        <authorList>
            <person name="Michoud G."/>
            <person name="Merlino G."/>
            <person name="Sefrji F.O."/>
            <person name="Daffonchio D."/>
        </authorList>
    </citation>
    <scope>NUCLEOTIDE SEQUENCE [LARGE SCALE GENOMIC DNA]</scope>
    <source>
        <strain evidence="3">Nit1536</strain>
    </source>
</reference>
<protein>
    <recommendedName>
        <fullName evidence="4">DUF1192 domain-containing protein</fullName>
    </recommendedName>
</protein>
<name>A0ABY5MK50_9HYPH</name>
<dbReference type="Pfam" id="PF06698">
    <property type="entry name" value="DUF1192"/>
    <property type="match status" value="1"/>
</dbReference>
<proteinExistence type="predicted"/>
<evidence type="ECO:0000313" key="3">
    <source>
        <dbReference type="Proteomes" id="UP001342418"/>
    </source>
</evidence>
<evidence type="ECO:0008006" key="4">
    <source>
        <dbReference type="Google" id="ProtNLM"/>
    </source>
</evidence>
<feature type="coiled-coil region" evidence="1">
    <location>
        <begin position="26"/>
        <end position="53"/>
    </location>
</feature>
<organism evidence="2 3">
    <name type="scientific">Nitratireductor thuwali</name>
    <dbReference type="NCBI Taxonomy" id="2267699"/>
    <lineage>
        <taxon>Bacteria</taxon>
        <taxon>Pseudomonadati</taxon>
        <taxon>Pseudomonadota</taxon>
        <taxon>Alphaproteobacteria</taxon>
        <taxon>Hyphomicrobiales</taxon>
        <taxon>Phyllobacteriaceae</taxon>
        <taxon>Nitratireductor</taxon>
    </lineage>
</organism>
<dbReference type="InterPro" id="IPR009579">
    <property type="entry name" value="DUF1192"/>
</dbReference>
<evidence type="ECO:0000256" key="1">
    <source>
        <dbReference type="SAM" id="Coils"/>
    </source>
</evidence>
<gene>
    <name evidence="2" type="ORF">NTH_01906</name>
</gene>
<keyword evidence="1" id="KW-0175">Coiled coil</keyword>
<accession>A0ABY5MK50</accession>
<keyword evidence="3" id="KW-1185">Reference proteome</keyword>
<dbReference type="EMBL" id="CP030941">
    <property type="protein sequence ID" value="UUP17440.1"/>
    <property type="molecule type" value="Genomic_DNA"/>
</dbReference>
<dbReference type="RefSeq" id="WP_338529772.1">
    <property type="nucleotide sequence ID" value="NZ_CP030941.1"/>
</dbReference>